<evidence type="ECO:0000256" key="4">
    <source>
        <dbReference type="ARBA" id="ARBA00023136"/>
    </source>
</evidence>
<keyword evidence="4 6" id="KW-0472">Membrane</keyword>
<feature type="transmembrane region" description="Helical" evidence="6">
    <location>
        <begin position="31"/>
        <end position="50"/>
    </location>
</feature>
<feature type="compositionally biased region" description="Polar residues" evidence="7">
    <location>
        <begin position="665"/>
        <end position="692"/>
    </location>
</feature>
<dbReference type="EMBL" id="HBUF01198521">
    <property type="protein sequence ID" value="CAG6661027.1"/>
    <property type="molecule type" value="Transcribed_RNA"/>
</dbReference>
<keyword evidence="3 6" id="KW-1133">Transmembrane helix</keyword>
<feature type="region of interest" description="Disordered" evidence="7">
    <location>
        <begin position="661"/>
        <end position="728"/>
    </location>
</feature>
<dbReference type="EMBL" id="HBUF01049532">
    <property type="protein sequence ID" value="CAG6621179.1"/>
    <property type="molecule type" value="Transcribed_RNA"/>
</dbReference>
<keyword evidence="6" id="KW-0407">Ion channel</keyword>
<feature type="transmembrane region" description="Helical" evidence="6">
    <location>
        <begin position="274"/>
        <end position="291"/>
    </location>
</feature>
<reference evidence="8" key="1">
    <citation type="submission" date="2021-05" db="EMBL/GenBank/DDBJ databases">
        <authorList>
            <person name="Alioto T."/>
            <person name="Alioto T."/>
            <person name="Gomez Garrido J."/>
        </authorList>
    </citation>
    <scope>NUCLEOTIDE SEQUENCE</scope>
</reference>
<keyword evidence="2 6" id="KW-0812">Transmembrane</keyword>
<evidence type="ECO:0000256" key="1">
    <source>
        <dbReference type="ARBA" id="ARBA00004370"/>
    </source>
</evidence>
<dbReference type="PANTHER" id="PTHR10736">
    <property type="entry name" value="BESTROPHIN"/>
    <property type="match status" value="1"/>
</dbReference>
<comment type="similarity">
    <text evidence="5 6">Belongs to the anion channel-forming bestrophin (TC 1.A.46) family. Calcium-sensitive chloride channel subfamily.</text>
</comment>
<accession>A0A8D8M399</accession>
<keyword evidence="6" id="KW-0813">Transport</keyword>
<dbReference type="EMBL" id="HBUF01527729">
    <property type="protein sequence ID" value="CAG6750760.1"/>
    <property type="molecule type" value="Transcribed_RNA"/>
</dbReference>
<dbReference type="InterPro" id="IPR000615">
    <property type="entry name" value="Bestrophin"/>
</dbReference>
<evidence type="ECO:0000256" key="7">
    <source>
        <dbReference type="SAM" id="MobiDB-lite"/>
    </source>
</evidence>
<dbReference type="GO" id="GO:0034707">
    <property type="term" value="C:chloride channel complex"/>
    <property type="evidence" value="ECO:0007669"/>
    <property type="project" value="UniProtKB-KW"/>
</dbReference>
<dbReference type="EMBL" id="HBUF01049533">
    <property type="protein sequence ID" value="CAG6621180.1"/>
    <property type="molecule type" value="Transcribed_RNA"/>
</dbReference>
<evidence type="ECO:0000256" key="2">
    <source>
        <dbReference type="ARBA" id="ARBA00022692"/>
    </source>
</evidence>
<evidence type="ECO:0000256" key="6">
    <source>
        <dbReference type="RuleBase" id="RU363126"/>
    </source>
</evidence>
<comment type="function">
    <text evidence="6">Forms chloride channels.</text>
</comment>
<feature type="transmembrane region" description="Helical" evidence="6">
    <location>
        <begin position="235"/>
        <end position="254"/>
    </location>
</feature>
<protein>
    <recommendedName>
        <fullName evidence="6">Bestrophin homolog</fullName>
    </recommendedName>
</protein>
<keyword evidence="6" id="KW-0869">Chloride channel</keyword>
<sequence length="751" mass="85736">MTVSYQAEVASSTSGGFTRLLFMWKGSLWKLIYRELALFLFCFVCISAFYRYTLPDDQKRLFEKVAIYSEQVLKEFPLSFVLGFYVAYVAGRWWNQYEAIPWPDKVMHSIALSIYGDDEHGRMIRRTLMRYINLTLTLVLRSISSAVKRRFPTYDHLVEAGFITQDELQLFLSVPNSEFNTYWIPCTWFISLLKRSNMEKRVIDSQGLKLIMEEFNEFRSKCGILWSYDWISIPLVYTQVVTIATYTYFAVALIARQYIINNDSVKKAQLEIDIFFPFFTVLQFLFYMGLLKVAEQLINPFGDDDEDFELNWLIDRHTKVSYLGVDILMRRSPALVKDKYFDEFNLILPYTGAAVSYKKKTYRGSVHNMTVPEDQQSMFLPEIVEEDEEDRSSSRGNRVTPKASLTTMHCVNCGAENNSDDGLCVHCANPAGIWRNDEREVTKPDPGLLQHGVELDEIMVGINNPRNDSTVTLASSHSNSNASTVEKDEQNKLESDMFKKILLAKHASYVMTDKKLIKRCSDGDVLKKIKSPSPLATAGDITMSELYINNPTKRTIVRSNTSISPSMLRRRNSGIQWKGVRWKPMLEDSISDLDLTESKSEKLQELNEKIYSIYKPRSPQPQNATYLTTEEIQDLMKHKKLGRRDSSSSLGKTTIDLSLNLGKQGASSSGSINKPMSSLPNVNESSEDSLNPQPEACEPREKYKRLESDGGQVNTSFQSDGSRDNVTWSSLPVLNTHLSMQEGDHSDSSMV</sequence>
<dbReference type="PANTHER" id="PTHR10736:SF0">
    <property type="entry name" value="BESTROPHIN HOMOLOG"/>
    <property type="match status" value="1"/>
</dbReference>
<proteinExistence type="inferred from homology"/>
<evidence type="ECO:0000256" key="3">
    <source>
        <dbReference type="ARBA" id="ARBA00022989"/>
    </source>
</evidence>
<keyword evidence="6" id="KW-0868">Chloride</keyword>
<evidence type="ECO:0000256" key="5">
    <source>
        <dbReference type="ARBA" id="ARBA00034769"/>
    </source>
</evidence>
<evidence type="ECO:0000313" key="8">
    <source>
        <dbReference type="EMBL" id="CAG6621180.1"/>
    </source>
</evidence>
<feature type="compositionally biased region" description="Basic and acidic residues" evidence="7">
    <location>
        <begin position="697"/>
        <end position="708"/>
    </location>
</feature>
<comment type="subcellular location">
    <subcellularLocation>
        <location evidence="6">Cell membrane</location>
        <topology evidence="6">Multi-pass membrane protein</topology>
    </subcellularLocation>
    <subcellularLocation>
        <location evidence="1">Membrane</location>
    </subcellularLocation>
</comment>
<dbReference type="Pfam" id="PF01062">
    <property type="entry name" value="Bestrophin"/>
    <property type="match status" value="1"/>
</dbReference>
<dbReference type="GO" id="GO:0005886">
    <property type="term" value="C:plasma membrane"/>
    <property type="evidence" value="ECO:0007669"/>
    <property type="project" value="UniProtKB-SubCell"/>
</dbReference>
<feature type="compositionally biased region" description="Polar residues" evidence="7">
    <location>
        <begin position="711"/>
        <end position="728"/>
    </location>
</feature>
<dbReference type="InterPro" id="IPR021134">
    <property type="entry name" value="Bestrophin-like"/>
</dbReference>
<keyword evidence="6" id="KW-0406">Ion transport</keyword>
<dbReference type="EMBL" id="HBUF01198523">
    <property type="protein sequence ID" value="CAG6661029.1"/>
    <property type="molecule type" value="Transcribed_RNA"/>
</dbReference>
<organism evidence="8">
    <name type="scientific">Cacopsylla melanoneura</name>
    <dbReference type="NCBI Taxonomy" id="428564"/>
    <lineage>
        <taxon>Eukaryota</taxon>
        <taxon>Metazoa</taxon>
        <taxon>Ecdysozoa</taxon>
        <taxon>Arthropoda</taxon>
        <taxon>Hexapoda</taxon>
        <taxon>Insecta</taxon>
        <taxon>Pterygota</taxon>
        <taxon>Neoptera</taxon>
        <taxon>Paraneoptera</taxon>
        <taxon>Hemiptera</taxon>
        <taxon>Sternorrhyncha</taxon>
        <taxon>Psylloidea</taxon>
        <taxon>Psyllidae</taxon>
        <taxon>Psyllinae</taxon>
        <taxon>Cacopsylla</taxon>
    </lineage>
</organism>
<dbReference type="AlphaFoldDB" id="A0A8D8M399"/>
<dbReference type="EMBL" id="HBUF01527728">
    <property type="protein sequence ID" value="CAG6750759.1"/>
    <property type="molecule type" value="Transcribed_RNA"/>
</dbReference>
<keyword evidence="6" id="KW-1003">Cell membrane</keyword>
<name>A0A8D8M399_9HEMI</name>
<dbReference type="GO" id="GO:0005254">
    <property type="term" value="F:chloride channel activity"/>
    <property type="evidence" value="ECO:0007669"/>
    <property type="project" value="UniProtKB-KW"/>
</dbReference>